<reference evidence="8 9" key="1">
    <citation type="submission" date="2017-06" db="EMBL/GenBank/DDBJ databases">
        <title>Comparative genomic analysis of Ambrosia Fusariam Clade fungi.</title>
        <authorList>
            <person name="Stajich J.E."/>
            <person name="Carrillo J."/>
            <person name="Kijimoto T."/>
            <person name="Eskalen A."/>
            <person name="O'Donnell K."/>
            <person name="Kasson M."/>
        </authorList>
    </citation>
    <scope>NUCLEOTIDE SEQUENCE [LARGE SCALE GENOMIC DNA]</scope>
    <source>
        <strain evidence="8">UCR3666</strain>
    </source>
</reference>
<keyword evidence="9" id="KW-1185">Reference proteome</keyword>
<feature type="region of interest" description="Disordered" evidence="6">
    <location>
        <begin position="103"/>
        <end position="153"/>
    </location>
</feature>
<protein>
    <recommendedName>
        <fullName evidence="7">Zn(2)-C6 fungal-type domain-containing protein</fullName>
    </recommendedName>
</protein>
<keyword evidence="5" id="KW-0539">Nucleus</keyword>
<dbReference type="CDD" id="cd00067">
    <property type="entry name" value="GAL4"/>
    <property type="match status" value="1"/>
</dbReference>
<feature type="compositionally biased region" description="Polar residues" evidence="6">
    <location>
        <begin position="133"/>
        <end position="149"/>
    </location>
</feature>
<dbReference type="OrthoDB" id="4454541at2759"/>
<dbReference type="GO" id="GO:0000981">
    <property type="term" value="F:DNA-binding transcription factor activity, RNA polymerase II-specific"/>
    <property type="evidence" value="ECO:0007669"/>
    <property type="project" value="InterPro"/>
</dbReference>
<evidence type="ECO:0000256" key="4">
    <source>
        <dbReference type="ARBA" id="ARBA00023163"/>
    </source>
</evidence>
<evidence type="ECO:0000313" key="9">
    <source>
        <dbReference type="Proteomes" id="UP000277212"/>
    </source>
</evidence>
<keyword evidence="3" id="KW-0238">DNA-binding</keyword>
<keyword evidence="2" id="KW-0805">Transcription regulation</keyword>
<accession>A0A3M2RDZ5</accession>
<comment type="caution">
    <text evidence="8">The sequence shown here is derived from an EMBL/GenBank/DDBJ whole genome shotgun (WGS) entry which is preliminary data.</text>
</comment>
<feature type="region of interest" description="Disordered" evidence="6">
    <location>
        <begin position="18"/>
        <end position="44"/>
    </location>
</feature>
<comment type="subcellular location">
    <subcellularLocation>
        <location evidence="1">Nucleus</location>
    </subcellularLocation>
</comment>
<evidence type="ECO:0000259" key="7">
    <source>
        <dbReference type="PROSITE" id="PS50048"/>
    </source>
</evidence>
<dbReference type="PROSITE" id="PS00463">
    <property type="entry name" value="ZN2_CY6_FUNGAL_1"/>
    <property type="match status" value="1"/>
</dbReference>
<dbReference type="PANTHER" id="PTHR31845:SF17">
    <property type="entry name" value="ZN(II)2CYS6 TRANSCRIPTION FACTOR (EUROFUNG)"/>
    <property type="match status" value="1"/>
</dbReference>
<dbReference type="GO" id="GO:0000976">
    <property type="term" value="F:transcription cis-regulatory region binding"/>
    <property type="evidence" value="ECO:0007669"/>
    <property type="project" value="TreeGrafter"/>
</dbReference>
<name>A0A3M2RDZ5_9HYPO</name>
<gene>
    <name evidence="8" type="ORF">CDV36_015088</name>
</gene>
<sequence length="727" mass="81341">MSPSLQDVLQMGIEPLKQAVSGSDDPQQAQSLQAQQTQPTPLVRYQSSQDTLEYPLPPVRVGRKFKACRTCRKHKLKCERSSNSACQRCLDNGTQCIFDAVSSRRRETTTKRDDAFPNGTTTSENREPLTPSHAASRSNPRATTSSSADLQPPAAANVQAYNGLPTTSMAGTSMRESPGERSAIYQLTPTTQHSELTSKDLRAPVSAMHNMSHPGDSTRDLSKTPTDTYYSFEQQKPAPRLGLFFGQNVRHDDIIVRGLIDQKHARQLFNSFMMNTTNFLPIFDPILDSFEMLRTREPFCFAVILFLASCVEGSPSSFACVQDVKDLMAGSLFHYPASLGKVQAMILLVAYAESTWYALGHALQMALDLSLDKTLSHEQMPDQMTHFSHSENQRQVIRRARVWLALCFIEREIAMGMAKTSRTPQVSSRDLAHLTCQSHIHPPNMRLASLVEAVQIRDEFLRAITLATDLESSGLQRMQSINTRFDEWFQHWDALHKDCGYDSSSFQRTSLQGQRSYAIMFLGCATIGRVTGNHPLSTAMSSNAVLMEVVKYVLSIAMGQLRRVVQSESYKWHLRWATNYTIMSLAFAEMCKHQDETDKQEVSGLVMAVAEILTDYHDPFFHRLIHTRLAQHSGASPVESGIQEHDQDGTVDLDENRAAAGPQALDVMRDDMMAGYTAMDLEGPNISGTLDQFLETADWMTNPSSVMVFDIGRWQNNEGIVERNENG</sequence>
<dbReference type="Pfam" id="PF00172">
    <property type="entry name" value="Zn_clus"/>
    <property type="match status" value="1"/>
</dbReference>
<proteinExistence type="predicted"/>
<dbReference type="InterPro" id="IPR001138">
    <property type="entry name" value="Zn2Cys6_DnaBD"/>
</dbReference>
<organism evidence="8 9">
    <name type="scientific">Fusarium kuroshium</name>
    <dbReference type="NCBI Taxonomy" id="2010991"/>
    <lineage>
        <taxon>Eukaryota</taxon>
        <taxon>Fungi</taxon>
        <taxon>Dikarya</taxon>
        <taxon>Ascomycota</taxon>
        <taxon>Pezizomycotina</taxon>
        <taxon>Sordariomycetes</taxon>
        <taxon>Hypocreomycetidae</taxon>
        <taxon>Hypocreales</taxon>
        <taxon>Nectriaceae</taxon>
        <taxon>Fusarium</taxon>
        <taxon>Fusarium solani species complex</taxon>
    </lineage>
</organism>
<dbReference type="EMBL" id="NKUJ01000529">
    <property type="protein sequence ID" value="RMJ03389.1"/>
    <property type="molecule type" value="Genomic_DNA"/>
</dbReference>
<dbReference type="PROSITE" id="PS50048">
    <property type="entry name" value="ZN2_CY6_FUNGAL_2"/>
    <property type="match status" value="1"/>
</dbReference>
<feature type="compositionally biased region" description="Basic and acidic residues" evidence="6">
    <location>
        <begin position="103"/>
        <end position="115"/>
    </location>
</feature>
<feature type="compositionally biased region" description="Low complexity" evidence="6">
    <location>
        <begin position="23"/>
        <end position="42"/>
    </location>
</feature>
<evidence type="ECO:0000313" key="8">
    <source>
        <dbReference type="EMBL" id="RMJ03389.1"/>
    </source>
</evidence>
<dbReference type="AlphaFoldDB" id="A0A3M2RDZ5"/>
<dbReference type="PANTHER" id="PTHR31845">
    <property type="entry name" value="FINGER DOMAIN PROTEIN, PUTATIVE-RELATED"/>
    <property type="match status" value="1"/>
</dbReference>
<evidence type="ECO:0000256" key="6">
    <source>
        <dbReference type="SAM" id="MobiDB-lite"/>
    </source>
</evidence>
<keyword evidence="4" id="KW-0804">Transcription</keyword>
<dbReference type="SMART" id="SM00066">
    <property type="entry name" value="GAL4"/>
    <property type="match status" value="1"/>
</dbReference>
<dbReference type="SUPFAM" id="SSF57701">
    <property type="entry name" value="Zn2/Cys6 DNA-binding domain"/>
    <property type="match status" value="1"/>
</dbReference>
<dbReference type="InterPro" id="IPR051089">
    <property type="entry name" value="prtT"/>
</dbReference>
<dbReference type="CDD" id="cd12148">
    <property type="entry name" value="fungal_TF_MHR"/>
    <property type="match status" value="1"/>
</dbReference>
<evidence type="ECO:0000256" key="3">
    <source>
        <dbReference type="ARBA" id="ARBA00023125"/>
    </source>
</evidence>
<feature type="domain" description="Zn(2)-C6 fungal-type" evidence="7">
    <location>
        <begin position="67"/>
        <end position="98"/>
    </location>
</feature>
<dbReference type="GO" id="GO:0005634">
    <property type="term" value="C:nucleus"/>
    <property type="evidence" value="ECO:0007669"/>
    <property type="project" value="UniProtKB-SubCell"/>
</dbReference>
<evidence type="ECO:0000256" key="5">
    <source>
        <dbReference type="ARBA" id="ARBA00023242"/>
    </source>
</evidence>
<evidence type="ECO:0000256" key="2">
    <source>
        <dbReference type="ARBA" id="ARBA00023015"/>
    </source>
</evidence>
<dbReference type="InterPro" id="IPR036864">
    <property type="entry name" value="Zn2-C6_fun-type_DNA-bd_sf"/>
</dbReference>
<dbReference type="Proteomes" id="UP000277212">
    <property type="component" value="Unassembled WGS sequence"/>
</dbReference>
<dbReference type="GO" id="GO:0008270">
    <property type="term" value="F:zinc ion binding"/>
    <property type="evidence" value="ECO:0007669"/>
    <property type="project" value="InterPro"/>
</dbReference>
<evidence type="ECO:0000256" key="1">
    <source>
        <dbReference type="ARBA" id="ARBA00004123"/>
    </source>
</evidence>
<dbReference type="Gene3D" id="4.10.240.10">
    <property type="entry name" value="Zn(2)-C6 fungal-type DNA-binding domain"/>
    <property type="match status" value="1"/>
</dbReference>